<evidence type="ECO:0000313" key="8">
    <source>
        <dbReference type="Proteomes" id="UP000514715"/>
    </source>
</evidence>
<dbReference type="EMBL" id="RTJF01000016">
    <property type="protein sequence ID" value="MJL94137.1"/>
    <property type="molecule type" value="Genomic_DNA"/>
</dbReference>
<reference evidence="5 6" key="3">
    <citation type="submission" date="2018-11" db="EMBL/GenBank/DDBJ databases">
        <title>Enterobacteriaceae from Patient.</title>
        <authorList>
            <person name="Shen C."/>
            <person name="Yang Y."/>
            <person name="Tian G."/>
        </authorList>
    </citation>
    <scope>NUCLEOTIDE SEQUENCE [LARGE SCALE GENOMIC DNA]</scope>
    <source>
        <strain evidence="5 6">GBGD28</strain>
    </source>
</reference>
<dbReference type="Proteomes" id="UP000514715">
    <property type="component" value="Chromosome"/>
</dbReference>
<dbReference type="EMBL" id="DABGZR010000016">
    <property type="protein sequence ID" value="HAJ0997090.1"/>
    <property type="molecule type" value="Genomic_DNA"/>
</dbReference>
<dbReference type="AlphaFoldDB" id="A0A0A1A267"/>
<organism evidence="2">
    <name type="scientific">Escherichia coli</name>
    <dbReference type="NCBI Taxonomy" id="562"/>
    <lineage>
        <taxon>Bacteria</taxon>
        <taxon>Pseudomonadati</taxon>
        <taxon>Pseudomonadota</taxon>
        <taxon>Gammaproteobacteria</taxon>
        <taxon>Enterobacterales</taxon>
        <taxon>Enterobacteriaceae</taxon>
        <taxon>Escherichia</taxon>
    </lineage>
</organism>
<evidence type="ECO:0000313" key="1">
    <source>
        <dbReference type="EMBL" id="HAJ0997090.1"/>
    </source>
</evidence>
<evidence type="ECO:0000313" key="7">
    <source>
        <dbReference type="Proteomes" id="UP000472856"/>
    </source>
</evidence>
<protein>
    <submittedName>
        <fullName evidence="2">Uncharacterized protein</fullName>
    </submittedName>
</protein>
<dbReference type="RefSeq" id="WP_022645326.1">
    <property type="nucleotide sequence ID" value="NZ_AP022098.1"/>
</dbReference>
<dbReference type="Proteomes" id="UP000271008">
    <property type="component" value="Unassembled WGS sequence"/>
</dbReference>
<dbReference type="EMBL" id="JAAJRI010000039">
    <property type="protein sequence ID" value="NGE91366.1"/>
    <property type="molecule type" value="Genomic_DNA"/>
</dbReference>
<accession>A0A0A1A267</accession>
<evidence type="ECO:0000313" key="3">
    <source>
        <dbReference type="EMBL" id="NGE91366.1"/>
    </source>
</evidence>
<reference evidence="1" key="1">
    <citation type="journal article" date="2018" name="Genome Biol.">
        <title>SKESA: strategic k-mer extension for scrupulous assemblies.</title>
        <authorList>
            <person name="Souvorov A."/>
            <person name="Agarwala R."/>
            <person name="Lipman D.J."/>
        </authorList>
    </citation>
    <scope>NUCLEOTIDE SEQUENCE [LARGE SCALE GENOMIC DNA]</scope>
    <source>
        <strain evidence="1">EC00605</strain>
    </source>
</reference>
<reference evidence="4 8" key="6">
    <citation type="submission" date="2020-06" db="EMBL/GenBank/DDBJ databases">
        <title>REHAB project genomes.</title>
        <authorList>
            <person name="Shaw L.P."/>
        </authorList>
    </citation>
    <scope>NUCLEOTIDE SEQUENCE [LARGE SCALE GENOMIC DNA]</scope>
    <source>
        <strain evidence="4 8">RHB07-C04</strain>
    </source>
</reference>
<reference evidence="3 7" key="5">
    <citation type="submission" date="2020-02" db="EMBL/GenBank/DDBJ databases">
        <title>WGS of Carbapenem-Resistant Enterobacteriaceae.</title>
        <authorList>
            <person name="Tokajian S."/>
            <person name="El Chaar M."/>
            <person name="El Khoury M."/>
        </authorList>
    </citation>
    <scope>NUCLEOTIDE SEQUENCE [LARGE SCALE GENOMIC DNA]</scope>
    <source>
        <strain evidence="3 7">ECM_75</strain>
    </source>
</reference>
<evidence type="ECO:0000313" key="4">
    <source>
        <dbReference type="EMBL" id="QMP44859.1"/>
    </source>
</evidence>
<name>A0A0A1A267_ECOLX</name>
<evidence type="ECO:0000313" key="2">
    <source>
        <dbReference type="EMBL" id="MJL94137.1"/>
    </source>
</evidence>
<dbReference type="EMBL" id="CP057975">
    <property type="protein sequence ID" value="QMP44859.1"/>
    <property type="molecule type" value="Genomic_DNA"/>
</dbReference>
<dbReference type="EMBL" id="RQTU01000001">
    <property type="protein sequence ID" value="RRD78520.1"/>
    <property type="molecule type" value="Genomic_DNA"/>
</dbReference>
<gene>
    <name evidence="2" type="ORF">DNX30_15470</name>
    <name evidence="5" type="ORF">EIA08_00010</name>
    <name evidence="3" type="ORF">G5603_24910</name>
    <name evidence="1" type="ORF">HL601_15985</name>
    <name evidence="4" type="ORF">HVW04_08255</name>
</gene>
<evidence type="ECO:0000313" key="5">
    <source>
        <dbReference type="EMBL" id="RRD78520.1"/>
    </source>
</evidence>
<dbReference type="Proteomes" id="UP000472856">
    <property type="component" value="Unassembled WGS sequence"/>
</dbReference>
<sequence length="129" mass="15512">MSEQNIINDIKHHNWKESWLDFSVFLYEHNRLIISGSDDLSYYHTLEIIIDTPCYISGVMDWSCDLNEEFIKLSSCTDNAREMLVLEFYSEFELKFKVIAKKISINFDTVFYYKRENLKIGERLAYWIK</sequence>
<reference evidence="2" key="2">
    <citation type="submission" date="2018-06" db="EMBL/GenBank/DDBJ databases">
        <authorList>
            <person name="Ashton P.M."/>
            <person name="Dallman T."/>
            <person name="Nair S."/>
            <person name="De Pinna E."/>
            <person name="Peters T."/>
            <person name="Grant K."/>
        </authorList>
    </citation>
    <scope>NUCLEOTIDE SEQUENCE [LARGE SCALE GENOMIC DNA]</scope>
    <source>
        <strain evidence="2">462023</strain>
    </source>
</reference>
<evidence type="ECO:0000313" key="6">
    <source>
        <dbReference type="Proteomes" id="UP000271008"/>
    </source>
</evidence>
<dbReference type="Proteomes" id="UP000885382">
    <property type="component" value="Unassembled WGS sequence"/>
</dbReference>
<reference evidence="1" key="4">
    <citation type="submission" date="2019-09" db="EMBL/GenBank/DDBJ databases">
        <authorList>
            <consortium name="NCBI Pathogen Detection Project"/>
        </authorList>
    </citation>
    <scope>NUCLEOTIDE SEQUENCE</scope>
    <source>
        <strain evidence="1">EC00605</strain>
    </source>
</reference>
<proteinExistence type="predicted"/>